<accession>A0ABS1DMX9</accession>
<dbReference type="RefSeq" id="WP_200343536.1">
    <property type="nucleotide sequence ID" value="NZ_NRRL01000142.1"/>
</dbReference>
<dbReference type="Proteomes" id="UP001296873">
    <property type="component" value="Unassembled WGS sequence"/>
</dbReference>
<evidence type="ECO:0000313" key="1">
    <source>
        <dbReference type="EMBL" id="MBK1671078.1"/>
    </source>
</evidence>
<organism evidence="1 2">
    <name type="scientific">Rhodovibrio sodomensis</name>
    <dbReference type="NCBI Taxonomy" id="1088"/>
    <lineage>
        <taxon>Bacteria</taxon>
        <taxon>Pseudomonadati</taxon>
        <taxon>Pseudomonadota</taxon>
        <taxon>Alphaproteobacteria</taxon>
        <taxon>Rhodospirillales</taxon>
        <taxon>Rhodovibrionaceae</taxon>
        <taxon>Rhodovibrio</taxon>
    </lineage>
</organism>
<dbReference type="Pfam" id="PF07310">
    <property type="entry name" value="PAS_5"/>
    <property type="match status" value="1"/>
</dbReference>
<keyword evidence="2" id="KW-1185">Reference proteome</keyword>
<protein>
    <recommendedName>
        <fullName evidence="3">PAS domain-containing protein</fullName>
    </recommendedName>
</protein>
<dbReference type="EMBL" id="NRRL01000142">
    <property type="protein sequence ID" value="MBK1671078.1"/>
    <property type="molecule type" value="Genomic_DNA"/>
</dbReference>
<proteinExistence type="predicted"/>
<gene>
    <name evidence="1" type="ORF">CKO28_24020</name>
</gene>
<evidence type="ECO:0008006" key="3">
    <source>
        <dbReference type="Google" id="ProtNLM"/>
    </source>
</evidence>
<comment type="caution">
    <text evidence="1">The sequence shown here is derived from an EMBL/GenBank/DDBJ whole genome shotgun (WGS) entry which is preliminary data.</text>
</comment>
<name>A0ABS1DMX9_9PROT</name>
<evidence type="ECO:0000313" key="2">
    <source>
        <dbReference type="Proteomes" id="UP001296873"/>
    </source>
</evidence>
<dbReference type="InterPro" id="IPR009922">
    <property type="entry name" value="DUF1457"/>
</dbReference>
<reference evidence="1 2" key="1">
    <citation type="journal article" date="2020" name="Microorganisms">
        <title>Osmotic Adaptation and Compatible Solute Biosynthesis of Phototrophic Bacteria as Revealed from Genome Analyses.</title>
        <authorList>
            <person name="Imhoff J.F."/>
            <person name="Rahn T."/>
            <person name="Kunzel S."/>
            <person name="Keller A."/>
            <person name="Neulinger S.C."/>
        </authorList>
    </citation>
    <scope>NUCLEOTIDE SEQUENCE [LARGE SCALE GENOMIC DNA]</scope>
    <source>
        <strain evidence="1 2">DSM 9895</strain>
    </source>
</reference>
<sequence length="159" mass="18061">MFDDKTLERVRGKLRSAELLDLADYWDRLRGDRGMPRREDIDTADLERHAPRLLLVDVWPSPLRFSLRFVGPELEDMVGRRMTGEVLTDETPMFFKPYAACADGVRATREFLSFDFGDGSEPGSFERLLLPLSDDGETVDGILGEAVYTKLTTDPSQLM</sequence>